<dbReference type="InterPro" id="IPR005828">
    <property type="entry name" value="MFS_sugar_transport-like"/>
</dbReference>
<dbReference type="PANTHER" id="PTHR48022:SF79">
    <property type="entry name" value="LACTOSE PERMEASE, PUTATIVE (AFU_ORTHOLOGUE AFUA_6G01860)-RELATED"/>
    <property type="match status" value="1"/>
</dbReference>
<feature type="transmembrane region" description="Helical" evidence="6">
    <location>
        <begin position="169"/>
        <end position="189"/>
    </location>
</feature>
<evidence type="ECO:0000256" key="5">
    <source>
        <dbReference type="ARBA" id="ARBA00023136"/>
    </source>
</evidence>
<keyword evidence="5 6" id="KW-0472">Membrane</keyword>
<comment type="caution">
    <text evidence="8">The sequence shown here is derived from an EMBL/GenBank/DDBJ whole genome shotgun (WGS) entry which is preliminary data.</text>
</comment>
<reference evidence="8" key="1">
    <citation type="submission" date="2020-11" db="EMBL/GenBank/DDBJ databases">
        <authorList>
            <consortium name="DOE Joint Genome Institute"/>
            <person name="Ahrendt S."/>
            <person name="Riley R."/>
            <person name="Andreopoulos W."/>
            <person name="Labutti K."/>
            <person name="Pangilinan J."/>
            <person name="Ruiz-Duenas F.J."/>
            <person name="Barrasa J.M."/>
            <person name="Sanchez-Garcia M."/>
            <person name="Camarero S."/>
            <person name="Miyauchi S."/>
            <person name="Serrano A."/>
            <person name="Linde D."/>
            <person name="Babiker R."/>
            <person name="Drula E."/>
            <person name="Ayuso-Fernandez I."/>
            <person name="Pacheco R."/>
            <person name="Padilla G."/>
            <person name="Ferreira P."/>
            <person name="Barriuso J."/>
            <person name="Kellner H."/>
            <person name="Castanera R."/>
            <person name="Alfaro M."/>
            <person name="Ramirez L."/>
            <person name="Pisabarro A.G."/>
            <person name="Kuo A."/>
            <person name="Tritt A."/>
            <person name="Lipzen A."/>
            <person name="He G."/>
            <person name="Yan M."/>
            <person name="Ng V."/>
            <person name="Cullen D."/>
            <person name="Martin F."/>
            <person name="Rosso M.-N."/>
            <person name="Henrissat B."/>
            <person name="Hibbett D."/>
            <person name="Martinez A.T."/>
            <person name="Grigoriev I.V."/>
        </authorList>
    </citation>
    <scope>NUCLEOTIDE SEQUENCE</scope>
    <source>
        <strain evidence="8">CBS 247.69</strain>
    </source>
</reference>
<evidence type="ECO:0000313" key="9">
    <source>
        <dbReference type="Proteomes" id="UP000807353"/>
    </source>
</evidence>
<proteinExistence type="inferred from homology"/>
<dbReference type="InterPro" id="IPR020846">
    <property type="entry name" value="MFS_dom"/>
</dbReference>
<comment type="subcellular location">
    <subcellularLocation>
        <location evidence="1">Membrane</location>
        <topology evidence="1">Multi-pass membrane protein</topology>
    </subcellularLocation>
</comment>
<dbReference type="PROSITE" id="PS50850">
    <property type="entry name" value="MFS"/>
    <property type="match status" value="1"/>
</dbReference>
<feature type="domain" description="Major facilitator superfamily (MFS) profile" evidence="7">
    <location>
        <begin position="1"/>
        <end position="234"/>
    </location>
</feature>
<keyword evidence="3 6" id="KW-0812">Transmembrane</keyword>
<feature type="transmembrane region" description="Helical" evidence="6">
    <location>
        <begin position="106"/>
        <end position="128"/>
    </location>
</feature>
<dbReference type="PANTHER" id="PTHR48022">
    <property type="entry name" value="PLASTIDIC GLUCOSE TRANSPORTER 4"/>
    <property type="match status" value="1"/>
</dbReference>
<evidence type="ECO:0000313" key="8">
    <source>
        <dbReference type="EMBL" id="KAF9455213.1"/>
    </source>
</evidence>
<gene>
    <name evidence="8" type="ORF">BDZ94DRAFT_1278610</name>
</gene>
<keyword evidence="9" id="KW-1185">Reference proteome</keyword>
<evidence type="ECO:0000259" key="7">
    <source>
        <dbReference type="PROSITE" id="PS50850"/>
    </source>
</evidence>
<dbReference type="InterPro" id="IPR050360">
    <property type="entry name" value="MFS_Sugar_Transporters"/>
</dbReference>
<dbReference type="EMBL" id="MU150904">
    <property type="protein sequence ID" value="KAF9455213.1"/>
    <property type="molecule type" value="Genomic_DNA"/>
</dbReference>
<evidence type="ECO:0000256" key="1">
    <source>
        <dbReference type="ARBA" id="ARBA00004141"/>
    </source>
</evidence>
<dbReference type="Proteomes" id="UP000807353">
    <property type="component" value="Unassembled WGS sequence"/>
</dbReference>
<accession>A0A9P6CBM7</accession>
<dbReference type="GO" id="GO:0016020">
    <property type="term" value="C:membrane"/>
    <property type="evidence" value="ECO:0007669"/>
    <property type="project" value="UniProtKB-SubCell"/>
</dbReference>
<dbReference type="OrthoDB" id="6133115at2759"/>
<dbReference type="SUPFAM" id="SSF103473">
    <property type="entry name" value="MFS general substrate transporter"/>
    <property type="match status" value="1"/>
</dbReference>
<evidence type="ECO:0000256" key="4">
    <source>
        <dbReference type="ARBA" id="ARBA00022989"/>
    </source>
</evidence>
<organism evidence="8 9">
    <name type="scientific">Collybia nuda</name>
    <dbReference type="NCBI Taxonomy" id="64659"/>
    <lineage>
        <taxon>Eukaryota</taxon>
        <taxon>Fungi</taxon>
        <taxon>Dikarya</taxon>
        <taxon>Basidiomycota</taxon>
        <taxon>Agaricomycotina</taxon>
        <taxon>Agaricomycetes</taxon>
        <taxon>Agaricomycetidae</taxon>
        <taxon>Agaricales</taxon>
        <taxon>Tricholomatineae</taxon>
        <taxon>Clitocybaceae</taxon>
        <taxon>Collybia</taxon>
    </lineage>
</organism>
<evidence type="ECO:0000256" key="6">
    <source>
        <dbReference type="SAM" id="Phobius"/>
    </source>
</evidence>
<dbReference type="Pfam" id="PF00083">
    <property type="entry name" value="Sugar_tr"/>
    <property type="match status" value="1"/>
</dbReference>
<dbReference type="AlphaFoldDB" id="A0A9P6CBM7"/>
<sequence>MLCLTLMCVNGQLAGNGLITYFMPVMFQNAGVTSAQKQLVYNFANSILSAFGAFSGASLTDRIGRRRRLYIGAFVLAVLLAMVAALSSEFGKKGNTNVTGANASIAMIFLFGIVYSFTYTPLQALYCAEVMRQDMRAKGMAVHILISNCAGFINTFANSVGLGKLGWKYYFVFVGWNLCASVLWFLFCVETRGRTLEELEEVFNAPWPARASAKKVRVALKGDGVVQVVEDEGH</sequence>
<name>A0A9P6CBM7_9AGAR</name>
<dbReference type="GO" id="GO:0005351">
    <property type="term" value="F:carbohydrate:proton symporter activity"/>
    <property type="evidence" value="ECO:0007669"/>
    <property type="project" value="TreeGrafter"/>
</dbReference>
<feature type="transmembrane region" description="Helical" evidence="6">
    <location>
        <begin position="69"/>
        <end position="86"/>
    </location>
</feature>
<evidence type="ECO:0000256" key="3">
    <source>
        <dbReference type="ARBA" id="ARBA00022692"/>
    </source>
</evidence>
<comment type="similarity">
    <text evidence="2">Belongs to the major facilitator superfamily. Sugar transporter (TC 2.A.1.1) family.</text>
</comment>
<dbReference type="InterPro" id="IPR036259">
    <property type="entry name" value="MFS_trans_sf"/>
</dbReference>
<keyword evidence="4 6" id="KW-1133">Transmembrane helix</keyword>
<feature type="transmembrane region" description="Helical" evidence="6">
    <location>
        <begin position="38"/>
        <end position="57"/>
    </location>
</feature>
<evidence type="ECO:0000256" key="2">
    <source>
        <dbReference type="ARBA" id="ARBA00010992"/>
    </source>
</evidence>
<feature type="transmembrane region" description="Helical" evidence="6">
    <location>
        <begin position="140"/>
        <end position="157"/>
    </location>
</feature>
<protein>
    <submittedName>
        <fullName evidence="8">General substrate transporter</fullName>
    </submittedName>
</protein>
<dbReference type="Gene3D" id="1.20.1250.20">
    <property type="entry name" value="MFS general substrate transporter like domains"/>
    <property type="match status" value="1"/>
</dbReference>